<name>A0ABQ6I562_9MICO</name>
<comment type="caution">
    <text evidence="1">The sequence shown here is derived from an EMBL/GenBank/DDBJ whole genome shotgun (WGS) entry which is preliminary data.</text>
</comment>
<dbReference type="EMBL" id="BSUK01000001">
    <property type="protein sequence ID" value="GMA25118.1"/>
    <property type="molecule type" value="Genomic_DNA"/>
</dbReference>
<evidence type="ECO:0000313" key="1">
    <source>
        <dbReference type="EMBL" id="GMA25118.1"/>
    </source>
</evidence>
<keyword evidence="2" id="KW-1185">Reference proteome</keyword>
<evidence type="ECO:0000313" key="2">
    <source>
        <dbReference type="Proteomes" id="UP001157091"/>
    </source>
</evidence>
<organism evidence="1 2">
    <name type="scientific">Luteimicrobium album</name>
    <dbReference type="NCBI Taxonomy" id="1054550"/>
    <lineage>
        <taxon>Bacteria</taxon>
        <taxon>Bacillati</taxon>
        <taxon>Actinomycetota</taxon>
        <taxon>Actinomycetes</taxon>
        <taxon>Micrococcales</taxon>
        <taxon>Luteimicrobium</taxon>
    </lineage>
</organism>
<protein>
    <recommendedName>
        <fullName evidence="3">Polysaccharide pyruvyl transferase domain-containing protein</fullName>
    </recommendedName>
</protein>
<sequence>MKKQRFAFGSRLHGNIAALLAGTPAHLLAHDTRTLELAEYHGIPHSLIDSFDEPPTAAELYERSDYSDFNRLQPERFATYLEFLHRNGFETVFDERDSARAFDRSIRASRRTKPVVSRRG</sequence>
<gene>
    <name evidence="1" type="ORF">GCM10025864_28770</name>
</gene>
<proteinExistence type="predicted"/>
<dbReference type="Proteomes" id="UP001157091">
    <property type="component" value="Unassembled WGS sequence"/>
</dbReference>
<evidence type="ECO:0008006" key="3">
    <source>
        <dbReference type="Google" id="ProtNLM"/>
    </source>
</evidence>
<reference evidence="2" key="1">
    <citation type="journal article" date="2019" name="Int. J. Syst. Evol. Microbiol.">
        <title>The Global Catalogue of Microorganisms (GCM) 10K type strain sequencing project: providing services to taxonomists for standard genome sequencing and annotation.</title>
        <authorList>
            <consortium name="The Broad Institute Genomics Platform"/>
            <consortium name="The Broad Institute Genome Sequencing Center for Infectious Disease"/>
            <person name="Wu L."/>
            <person name="Ma J."/>
        </authorList>
    </citation>
    <scope>NUCLEOTIDE SEQUENCE [LARGE SCALE GENOMIC DNA]</scope>
    <source>
        <strain evidence="2">NBRC 106348</strain>
    </source>
</reference>
<accession>A0ABQ6I562</accession>